<comment type="similarity">
    <text evidence="1">Belongs to the SdhE FAD assembly factor family.</text>
</comment>
<dbReference type="InterPro" id="IPR036714">
    <property type="entry name" value="SDH_sf"/>
</dbReference>
<name>A0ABV6T116_9RHOB</name>
<dbReference type="Proteomes" id="UP001589920">
    <property type="component" value="Unassembled WGS sequence"/>
</dbReference>
<protein>
    <recommendedName>
        <fullName evidence="2">FAD assembly factor SdhE</fullName>
    </recommendedName>
</protein>
<evidence type="ECO:0000256" key="1">
    <source>
        <dbReference type="ARBA" id="ARBA00008571"/>
    </source>
</evidence>
<proteinExistence type="inferred from homology"/>
<comment type="caution">
    <text evidence="4">The sequence shown here is derived from an EMBL/GenBank/DDBJ whole genome shotgun (WGS) entry which is preliminary data.</text>
</comment>
<dbReference type="PANTHER" id="PTHR12469">
    <property type="entry name" value="PROTEIN EMI5 HOMOLOG, MITOCHONDRIAL"/>
    <property type="match status" value="1"/>
</dbReference>
<gene>
    <name evidence="4" type="ORF">ACFHYO_00560</name>
</gene>
<keyword evidence="5" id="KW-1185">Reference proteome</keyword>
<evidence type="ECO:0000313" key="5">
    <source>
        <dbReference type="Proteomes" id="UP001589920"/>
    </source>
</evidence>
<organism evidence="4 5">
    <name type="scientific">Paracoccus panacisoli</name>
    <dbReference type="NCBI Taxonomy" id="1510163"/>
    <lineage>
        <taxon>Bacteria</taxon>
        <taxon>Pseudomonadati</taxon>
        <taxon>Pseudomonadota</taxon>
        <taxon>Alphaproteobacteria</taxon>
        <taxon>Rhodobacterales</taxon>
        <taxon>Paracoccaceae</taxon>
        <taxon>Paracoccus</taxon>
    </lineage>
</organism>
<accession>A0ABV6T116</accession>
<dbReference type="SUPFAM" id="SSF109910">
    <property type="entry name" value="YgfY-like"/>
    <property type="match status" value="1"/>
</dbReference>
<reference evidence="4 5" key="1">
    <citation type="submission" date="2024-09" db="EMBL/GenBank/DDBJ databases">
        <authorList>
            <person name="Sun Q."/>
            <person name="Mori K."/>
        </authorList>
    </citation>
    <scope>NUCLEOTIDE SEQUENCE [LARGE SCALE GENOMIC DNA]</scope>
    <source>
        <strain evidence="4 5">KCTC 42086</strain>
    </source>
</reference>
<evidence type="ECO:0000313" key="4">
    <source>
        <dbReference type="EMBL" id="MFC0810606.1"/>
    </source>
</evidence>
<dbReference type="InterPro" id="IPR005631">
    <property type="entry name" value="SDH"/>
</dbReference>
<dbReference type="Pfam" id="PF03937">
    <property type="entry name" value="Sdh5"/>
    <property type="match status" value="1"/>
</dbReference>
<evidence type="ECO:0000256" key="2">
    <source>
        <dbReference type="ARBA" id="ARBA00019418"/>
    </source>
</evidence>
<keyword evidence="3" id="KW-0143">Chaperone</keyword>
<sequence length="96" mass="10777">MDDHEARLRRLRMRSWRRGTREMDLILGPFADARLPGMDAATLDRLEALLEENDQDLYPWVTARMRGEAAGPAALGPLLDEIAAHAAGRLREIRGA</sequence>
<dbReference type="EMBL" id="JBHMQU010000004">
    <property type="protein sequence ID" value="MFC0810606.1"/>
    <property type="molecule type" value="Genomic_DNA"/>
</dbReference>
<dbReference type="RefSeq" id="WP_394317575.1">
    <property type="nucleotide sequence ID" value="NZ_JBHMQU010000004.1"/>
</dbReference>
<dbReference type="Gene3D" id="1.10.150.250">
    <property type="entry name" value="Flavinator of succinate dehydrogenase"/>
    <property type="match status" value="1"/>
</dbReference>
<evidence type="ECO:0000256" key="3">
    <source>
        <dbReference type="ARBA" id="ARBA00023186"/>
    </source>
</evidence>
<dbReference type="PANTHER" id="PTHR12469:SF2">
    <property type="entry name" value="SUCCINATE DEHYDROGENASE ASSEMBLY FACTOR 2, MITOCHONDRIAL"/>
    <property type="match status" value="1"/>
</dbReference>